<name>A0A956ND81_UNCEI</name>
<dbReference type="AlphaFoldDB" id="A0A956ND81"/>
<dbReference type="Gene3D" id="3.40.50.10860">
    <property type="entry name" value="Leucine Dehydrogenase, chain A, domain 1"/>
    <property type="match status" value="1"/>
</dbReference>
<evidence type="ECO:0000313" key="6">
    <source>
        <dbReference type="EMBL" id="MCA9756838.1"/>
    </source>
</evidence>
<evidence type="ECO:0000259" key="5">
    <source>
        <dbReference type="SMART" id="SM00839"/>
    </source>
</evidence>
<evidence type="ECO:0000256" key="2">
    <source>
        <dbReference type="ARBA" id="ARBA00023002"/>
    </source>
</evidence>
<evidence type="ECO:0000256" key="4">
    <source>
        <dbReference type="RuleBase" id="RU004417"/>
    </source>
</evidence>
<reference evidence="6" key="1">
    <citation type="submission" date="2020-04" db="EMBL/GenBank/DDBJ databases">
        <authorList>
            <person name="Zhang T."/>
        </authorList>
    </citation>
    <scope>NUCLEOTIDE SEQUENCE</scope>
    <source>
        <strain evidence="6">HKST-UBA02</strain>
    </source>
</reference>
<proteinExistence type="inferred from homology"/>
<sequence length="470" mass="50323">MTDLAKLSPSEFCTFLTEHGIERFYFVRRDLAEAPGTSPTSGTGSAGTSAPEAGSLVATPLLSGTSPLVASHAVLQPLADLVGHDARDFDDHEGVFVQVAPETGVLQGAFVHRTCRGQAAGGVRLWTYDTVLDYLRDGLRLGKGMTQKNALAGLWWGGGKGVMARNSGATASRPTDAIRTRVYEEYGEFMTSLRGCYVTAEDVGTGPDDMAAIFTHTRFTTCIPPSLGGSGNPSAPTALGVVRGMEAALQHLGLGTLEGKTVAVQGLGHVGEPLLGYLHERNVGRVIGTDIDPEREAALRSLFPDLDLTVRVVERGDCSLFSEPADILSPNATGAILGERTIPTIAAKIVCGAANNQLEDPAKDDLRLAERGILYLPDFLVNRMGIVNCADEQFGYVDDDPSFLRHLGTEWDNSIFNLSLRVLEEAETSGRTPHRVAVGLADERSFETHPISGHRGREIVRGLTRSSWAR</sequence>
<dbReference type="GO" id="GO:0016639">
    <property type="term" value="F:oxidoreductase activity, acting on the CH-NH2 group of donors, NAD or NADP as acceptor"/>
    <property type="evidence" value="ECO:0007669"/>
    <property type="project" value="InterPro"/>
</dbReference>
<dbReference type="InterPro" id="IPR006095">
    <property type="entry name" value="Glu/Leu/Phe/Val/Trp_DH"/>
</dbReference>
<keyword evidence="2 4" id="KW-0560">Oxidoreductase</keyword>
<feature type="domain" description="Glutamate/phenylalanine/leucine/valine/L-tryptophan dehydrogenase C-terminal" evidence="5">
    <location>
        <begin position="231"/>
        <end position="453"/>
    </location>
</feature>
<dbReference type="PRINTS" id="PR00082">
    <property type="entry name" value="GLFDHDRGNASE"/>
</dbReference>
<dbReference type="InterPro" id="IPR006097">
    <property type="entry name" value="Glu/Leu/Phe/Val/Trp_DH_dimer"/>
</dbReference>
<reference evidence="6" key="2">
    <citation type="journal article" date="2021" name="Microbiome">
        <title>Successional dynamics and alternative stable states in a saline activated sludge microbial community over 9 years.</title>
        <authorList>
            <person name="Wang Y."/>
            <person name="Ye J."/>
            <person name="Ju F."/>
            <person name="Liu L."/>
            <person name="Boyd J.A."/>
            <person name="Deng Y."/>
            <person name="Parks D.H."/>
            <person name="Jiang X."/>
            <person name="Yin X."/>
            <person name="Woodcroft B.J."/>
            <person name="Tyson G.W."/>
            <person name="Hugenholtz P."/>
            <person name="Polz M.F."/>
            <person name="Zhang T."/>
        </authorList>
    </citation>
    <scope>NUCLEOTIDE SEQUENCE</scope>
    <source>
        <strain evidence="6">HKST-UBA02</strain>
    </source>
</reference>
<dbReference type="InterPro" id="IPR016211">
    <property type="entry name" value="Glu/Phe/Leu/Val/Trp_DH_bac/arc"/>
</dbReference>
<gene>
    <name evidence="6" type="ORF">KDA27_13625</name>
</gene>
<evidence type="ECO:0000256" key="1">
    <source>
        <dbReference type="ARBA" id="ARBA00006382"/>
    </source>
</evidence>
<dbReference type="Proteomes" id="UP000739538">
    <property type="component" value="Unassembled WGS sequence"/>
</dbReference>
<dbReference type="InterPro" id="IPR036291">
    <property type="entry name" value="NAD(P)-bd_dom_sf"/>
</dbReference>
<comment type="caution">
    <text evidence="6">The sequence shown here is derived from an EMBL/GenBank/DDBJ whole genome shotgun (WGS) entry which is preliminary data.</text>
</comment>
<organism evidence="6 7">
    <name type="scientific">Eiseniibacteriota bacterium</name>
    <dbReference type="NCBI Taxonomy" id="2212470"/>
    <lineage>
        <taxon>Bacteria</taxon>
        <taxon>Candidatus Eiseniibacteriota</taxon>
    </lineage>
</organism>
<accession>A0A956ND81</accession>
<evidence type="ECO:0000256" key="3">
    <source>
        <dbReference type="ARBA" id="ARBA00023027"/>
    </source>
</evidence>
<dbReference type="Pfam" id="PF00208">
    <property type="entry name" value="ELFV_dehydrog"/>
    <property type="match status" value="1"/>
</dbReference>
<dbReference type="SUPFAM" id="SSF51735">
    <property type="entry name" value="NAD(P)-binding Rossmann-fold domains"/>
    <property type="match status" value="1"/>
</dbReference>
<protein>
    <submittedName>
        <fullName evidence="6">Glu/Leu/Phe/Val dehydrogenase</fullName>
    </submittedName>
</protein>
<dbReference type="Pfam" id="PF02812">
    <property type="entry name" value="ELFV_dehydrog_N"/>
    <property type="match status" value="1"/>
</dbReference>
<dbReference type="InterPro" id="IPR046346">
    <property type="entry name" value="Aminoacid_DH-like_N_sf"/>
</dbReference>
<dbReference type="SMART" id="SM00839">
    <property type="entry name" value="ELFV_dehydrog"/>
    <property type="match status" value="1"/>
</dbReference>
<dbReference type="PANTHER" id="PTHR42722">
    <property type="entry name" value="LEUCINE DEHYDROGENASE"/>
    <property type="match status" value="1"/>
</dbReference>
<dbReference type="CDD" id="cd01075">
    <property type="entry name" value="NAD_bind_Leu_Phe_Val_DH"/>
    <property type="match status" value="1"/>
</dbReference>
<comment type="similarity">
    <text evidence="1 4">Belongs to the Glu/Leu/Phe/Val dehydrogenases family.</text>
</comment>
<keyword evidence="3" id="KW-0520">NAD</keyword>
<dbReference type="InterPro" id="IPR006096">
    <property type="entry name" value="Glu/Leu/Phe/Val/Trp_DH_C"/>
</dbReference>
<evidence type="ECO:0000313" key="7">
    <source>
        <dbReference type="Proteomes" id="UP000739538"/>
    </source>
</evidence>
<dbReference type="Gene3D" id="3.40.50.720">
    <property type="entry name" value="NAD(P)-binding Rossmann-like Domain"/>
    <property type="match status" value="1"/>
</dbReference>
<dbReference type="SUPFAM" id="SSF53223">
    <property type="entry name" value="Aminoacid dehydrogenase-like, N-terminal domain"/>
    <property type="match status" value="1"/>
</dbReference>
<dbReference type="EMBL" id="JAGQHS010000069">
    <property type="protein sequence ID" value="MCA9756838.1"/>
    <property type="molecule type" value="Genomic_DNA"/>
</dbReference>
<dbReference type="PANTHER" id="PTHR42722:SF1">
    <property type="entry name" value="VALINE DEHYDROGENASE"/>
    <property type="match status" value="1"/>
</dbReference>
<dbReference type="GO" id="GO:0006520">
    <property type="term" value="P:amino acid metabolic process"/>
    <property type="evidence" value="ECO:0007669"/>
    <property type="project" value="InterPro"/>
</dbReference>